<comment type="caution">
    <text evidence="2">The sequence shown here is derived from an EMBL/GenBank/DDBJ whole genome shotgun (WGS) entry which is preliminary data.</text>
</comment>
<dbReference type="Proteomes" id="UP000675409">
    <property type="component" value="Unassembled WGS sequence"/>
</dbReference>
<evidence type="ECO:0000313" key="3">
    <source>
        <dbReference type="Proteomes" id="UP000675409"/>
    </source>
</evidence>
<dbReference type="Gene3D" id="1.10.260.40">
    <property type="entry name" value="lambda repressor-like DNA-binding domains"/>
    <property type="match status" value="1"/>
</dbReference>
<dbReference type="SUPFAM" id="SSF48452">
    <property type="entry name" value="TPR-like"/>
    <property type="match status" value="1"/>
</dbReference>
<accession>A0ABS1LKX6</accession>
<protein>
    <submittedName>
        <fullName evidence="2">XRE family transcriptional regulator</fullName>
    </submittedName>
</protein>
<dbReference type="InterPro" id="IPR010982">
    <property type="entry name" value="Lambda_DNA-bd_dom_sf"/>
</dbReference>
<proteinExistence type="predicted"/>
<dbReference type="InterPro" id="IPR001387">
    <property type="entry name" value="Cro/C1-type_HTH"/>
</dbReference>
<reference evidence="2 3" key="1">
    <citation type="journal article" date="2021" name="Arch. Microbiol.">
        <title>Myceligenerans indicum sp. nov., an actinobacterium isolated from mangrove sediment of Sundarbans, India.</title>
        <authorList>
            <person name="Asha K."/>
            <person name="Bhadury P."/>
        </authorList>
    </citation>
    <scope>NUCLEOTIDE SEQUENCE [LARGE SCALE GENOMIC DNA]</scope>
    <source>
        <strain evidence="2 3">I2</strain>
    </source>
</reference>
<name>A0ABS1LKX6_9MICO</name>
<feature type="domain" description="HTH cro/C1-type" evidence="1">
    <location>
        <begin position="77"/>
        <end position="121"/>
    </location>
</feature>
<dbReference type="EMBL" id="JABBYC010000009">
    <property type="protein sequence ID" value="MBL0886202.1"/>
    <property type="molecule type" value="Genomic_DNA"/>
</dbReference>
<dbReference type="Gene3D" id="1.25.40.10">
    <property type="entry name" value="Tetratricopeptide repeat domain"/>
    <property type="match status" value="1"/>
</dbReference>
<dbReference type="PROSITE" id="PS50943">
    <property type="entry name" value="HTH_CROC1"/>
    <property type="match status" value="1"/>
</dbReference>
<organism evidence="2 3">
    <name type="scientific">Myceligenerans indicum</name>
    <dbReference type="NCBI Taxonomy" id="2593663"/>
    <lineage>
        <taxon>Bacteria</taxon>
        <taxon>Bacillati</taxon>
        <taxon>Actinomycetota</taxon>
        <taxon>Actinomycetes</taxon>
        <taxon>Micrococcales</taxon>
        <taxon>Promicromonosporaceae</taxon>
        <taxon>Myceligenerans</taxon>
    </lineage>
</organism>
<dbReference type="RefSeq" id="WP_201846040.1">
    <property type="nucleotide sequence ID" value="NZ_JABBYC010000009.1"/>
</dbReference>
<dbReference type="CDD" id="cd00093">
    <property type="entry name" value="HTH_XRE"/>
    <property type="match status" value="1"/>
</dbReference>
<dbReference type="SUPFAM" id="SSF47413">
    <property type="entry name" value="lambda repressor-like DNA-binding domains"/>
    <property type="match status" value="1"/>
</dbReference>
<evidence type="ECO:0000259" key="1">
    <source>
        <dbReference type="PROSITE" id="PS50943"/>
    </source>
</evidence>
<dbReference type="InterPro" id="IPR011990">
    <property type="entry name" value="TPR-like_helical_dom_sf"/>
</dbReference>
<keyword evidence="3" id="KW-1185">Reference proteome</keyword>
<evidence type="ECO:0000313" key="2">
    <source>
        <dbReference type="EMBL" id="MBL0886202.1"/>
    </source>
</evidence>
<gene>
    <name evidence="2" type="ORF">HGK34_07950</name>
</gene>
<sequence length="448" mass="48831">MTTSRYCTGCATRLATDNTSPTCAGCSRRGGGEGAPEQSRAFWETDLMRDALSTQNMGVVVAAYRRHPQHGHRALAQTRVARWLGITQGQLSRIESGVNKVTDLDRLRTYAQALKIPAGLLWFAPADPAPPGRARRPISLPGGVRRPSTAGQADVALAESLLATLRQFSTTDNMTGPRPMLPLAENQAAFIDSLLETASKPARGRLLYVGARFSEFLGWLHQDDGNLRAAMRWSNRALDLATEIRRPDLISYIQMRKSNIAQDAGRPDMVLDLARAAVQNTAHISPRMHALAARQEAHAHAALGDWAACAAALDVARELAADPTGDRDIAQYCTSEYIEMEAAHCWVELGKPDRALGVLQQGLVQWRPEYRRDLGLGLARFAVAHARTGAVDDALDIAHESLQIAAGTRSARTVRQLYRTSETLQASGARAAGTDLRHVLNTTLNLRR</sequence>